<evidence type="ECO:0000256" key="7">
    <source>
        <dbReference type="ARBA" id="ARBA00023242"/>
    </source>
</evidence>
<protein>
    <recommendedName>
        <fullName evidence="8">Homeobox protein abdominal-A homolog</fullName>
    </recommendedName>
</protein>
<dbReference type="InterPro" id="IPR009057">
    <property type="entry name" value="Homeodomain-like_sf"/>
</dbReference>
<dbReference type="PROSITE" id="PS50071">
    <property type="entry name" value="HOMEOBOX_2"/>
    <property type="match status" value="1"/>
</dbReference>
<dbReference type="Proteomes" id="UP000183832">
    <property type="component" value="Unassembled WGS sequence"/>
</dbReference>
<sequence>MEKFCVGQKVPTVTAENTEASTTELLRNAFCIECKLLVLKVKVEPLKALTIKSYPFDSDLAESYKNKSRTNKKKLNSFPKKKKIFKMSNVAMSSKFIIDSMLPKYAHQFQPFINSHLNNQTSNTNSNSTVSQTPNSEGSPLTGSEEGSPNSPPTSKMYPFVSNHPSAHTSYPSMPGFSGLDDKSCGRYSESVMNSYPSMGSASSIAQFYHQAAAVSAAGGVGMDTLGSACSQLSSGALSSVGSGQALSEITRHPWLVPTDWMSNPFDRVVCGDFSGPNGCPRRRGRQTYTRFQTLELEKEFHFNHYLTRRRRIEIAHALCLTERQIKIWFQNRRMKLKKELRAVKEINEQARREREEQEKMKQDSIKSSQQQQQQHHKTQQQQQQDHAAILSSQNSHGHGPHSGHVGNHNVGGLVGNHLHHPSLVQNDLKLGLGGMGGGLGSMSMMGQLDNKNQDLLKAVSKVSS</sequence>
<dbReference type="OrthoDB" id="6159439at2759"/>
<feature type="region of interest" description="Disordered" evidence="11">
    <location>
        <begin position="351"/>
        <end position="419"/>
    </location>
</feature>
<evidence type="ECO:0000256" key="3">
    <source>
        <dbReference type="ARBA" id="ARBA00009107"/>
    </source>
</evidence>
<dbReference type="FunFam" id="1.10.10.60:FF:000317">
    <property type="entry name" value="homeobox protein abdominal-A"/>
    <property type="match status" value="1"/>
</dbReference>
<evidence type="ECO:0000256" key="9">
    <source>
        <dbReference type="PROSITE-ProRule" id="PRU00108"/>
    </source>
</evidence>
<dbReference type="AlphaFoldDB" id="A0A1J1I9Y5"/>
<dbReference type="SMART" id="SM00389">
    <property type="entry name" value="HOX"/>
    <property type="match status" value="1"/>
</dbReference>
<gene>
    <name evidence="13" type="ORF">CLUMA_CG008708</name>
</gene>
<dbReference type="GO" id="GO:0000978">
    <property type="term" value="F:RNA polymerase II cis-regulatory region sequence-specific DNA binding"/>
    <property type="evidence" value="ECO:0007669"/>
    <property type="project" value="TreeGrafter"/>
</dbReference>
<feature type="DNA-binding region" description="Homeobox" evidence="9">
    <location>
        <begin position="282"/>
        <end position="341"/>
    </location>
</feature>
<dbReference type="InterPro" id="IPR001356">
    <property type="entry name" value="HD"/>
</dbReference>
<dbReference type="GO" id="GO:0000122">
    <property type="term" value="P:negative regulation of transcription by RNA polymerase II"/>
    <property type="evidence" value="ECO:0007669"/>
    <property type="project" value="TreeGrafter"/>
</dbReference>
<comment type="similarity">
    <text evidence="3">Belongs to the Antp homeobox family.</text>
</comment>
<dbReference type="Pfam" id="PF00046">
    <property type="entry name" value="Homeodomain"/>
    <property type="match status" value="1"/>
</dbReference>
<keyword evidence="4" id="KW-0217">Developmental protein</keyword>
<feature type="compositionally biased region" description="Low complexity" evidence="11">
    <location>
        <begin position="395"/>
        <end position="412"/>
    </location>
</feature>
<dbReference type="GO" id="GO:0000981">
    <property type="term" value="F:DNA-binding transcription factor activity, RNA polymerase II-specific"/>
    <property type="evidence" value="ECO:0007669"/>
    <property type="project" value="InterPro"/>
</dbReference>
<evidence type="ECO:0000256" key="10">
    <source>
        <dbReference type="RuleBase" id="RU000682"/>
    </source>
</evidence>
<dbReference type="Gene3D" id="1.10.10.60">
    <property type="entry name" value="Homeodomain-like"/>
    <property type="match status" value="1"/>
</dbReference>
<accession>A0A1J1I9Y5</accession>
<proteinExistence type="inferred from homology"/>
<evidence type="ECO:0000259" key="12">
    <source>
        <dbReference type="PROSITE" id="PS50071"/>
    </source>
</evidence>
<organism evidence="13 14">
    <name type="scientific">Clunio marinus</name>
    <dbReference type="NCBI Taxonomy" id="568069"/>
    <lineage>
        <taxon>Eukaryota</taxon>
        <taxon>Metazoa</taxon>
        <taxon>Ecdysozoa</taxon>
        <taxon>Arthropoda</taxon>
        <taxon>Hexapoda</taxon>
        <taxon>Insecta</taxon>
        <taxon>Pterygota</taxon>
        <taxon>Neoptera</taxon>
        <taxon>Endopterygota</taxon>
        <taxon>Diptera</taxon>
        <taxon>Nematocera</taxon>
        <taxon>Chironomoidea</taxon>
        <taxon>Chironomidae</taxon>
        <taxon>Clunio</taxon>
    </lineage>
</organism>
<reference evidence="13 14" key="1">
    <citation type="submission" date="2015-04" db="EMBL/GenBank/DDBJ databases">
        <authorList>
            <person name="Syromyatnikov M.Y."/>
            <person name="Popov V.N."/>
        </authorList>
    </citation>
    <scope>NUCLEOTIDE SEQUENCE [LARGE SCALE GENOMIC DNA]</scope>
</reference>
<evidence type="ECO:0000256" key="6">
    <source>
        <dbReference type="ARBA" id="ARBA00023155"/>
    </source>
</evidence>
<dbReference type="STRING" id="568069.A0A1J1I9Y5"/>
<evidence type="ECO:0000256" key="5">
    <source>
        <dbReference type="ARBA" id="ARBA00023125"/>
    </source>
</evidence>
<dbReference type="GO" id="GO:0005634">
    <property type="term" value="C:nucleus"/>
    <property type="evidence" value="ECO:0007669"/>
    <property type="project" value="UniProtKB-SubCell"/>
</dbReference>
<evidence type="ECO:0000313" key="13">
    <source>
        <dbReference type="EMBL" id="CRK95233.1"/>
    </source>
</evidence>
<keyword evidence="7 9" id="KW-0539">Nucleus</keyword>
<feature type="compositionally biased region" description="Basic and acidic residues" evidence="11">
    <location>
        <begin position="351"/>
        <end position="365"/>
    </location>
</feature>
<feature type="compositionally biased region" description="Low complexity" evidence="11">
    <location>
        <begin position="366"/>
        <end position="387"/>
    </location>
</feature>
<dbReference type="InterPro" id="IPR020479">
    <property type="entry name" value="HD_metazoa"/>
</dbReference>
<dbReference type="EMBL" id="CVRI01000041">
    <property type="protein sequence ID" value="CRK95233.1"/>
    <property type="molecule type" value="Genomic_DNA"/>
</dbReference>
<evidence type="ECO:0000256" key="11">
    <source>
        <dbReference type="SAM" id="MobiDB-lite"/>
    </source>
</evidence>
<feature type="compositionally biased region" description="Low complexity" evidence="11">
    <location>
        <begin position="116"/>
        <end position="136"/>
    </location>
</feature>
<evidence type="ECO:0000313" key="14">
    <source>
        <dbReference type="Proteomes" id="UP000183832"/>
    </source>
</evidence>
<dbReference type="InterPro" id="IPR017970">
    <property type="entry name" value="Homeobox_CS"/>
</dbReference>
<dbReference type="InterPro" id="IPR050296">
    <property type="entry name" value="Antp_homeobox"/>
</dbReference>
<evidence type="ECO:0000256" key="8">
    <source>
        <dbReference type="ARBA" id="ARBA00072555"/>
    </source>
</evidence>
<feature type="domain" description="Homeobox" evidence="12">
    <location>
        <begin position="280"/>
        <end position="340"/>
    </location>
</feature>
<dbReference type="GO" id="GO:0009952">
    <property type="term" value="P:anterior/posterior pattern specification"/>
    <property type="evidence" value="ECO:0007669"/>
    <property type="project" value="TreeGrafter"/>
</dbReference>
<evidence type="ECO:0000256" key="2">
    <source>
        <dbReference type="ARBA" id="ARBA00004123"/>
    </source>
</evidence>
<dbReference type="PANTHER" id="PTHR45659:SF4">
    <property type="entry name" value="HOMEOBOX PROTEIN ABDOMINAL-A"/>
    <property type="match status" value="1"/>
</dbReference>
<comment type="subcellular location">
    <subcellularLocation>
        <location evidence="2 9 10">Nucleus</location>
    </subcellularLocation>
</comment>
<keyword evidence="6 9" id="KW-0371">Homeobox</keyword>
<dbReference type="Pfam" id="PF12407">
    <property type="entry name" value="Abdominal-A"/>
    <property type="match status" value="1"/>
</dbReference>
<dbReference type="PRINTS" id="PR00024">
    <property type="entry name" value="HOMEOBOX"/>
</dbReference>
<comment type="function">
    <text evidence="1">Sequence-specific transcription factor which is part of a developmental regulatory system that provides cells with specific positional identities on the anterior-posterior axis.</text>
</comment>
<dbReference type="CDD" id="cd00086">
    <property type="entry name" value="homeodomain"/>
    <property type="match status" value="1"/>
</dbReference>
<keyword evidence="5 9" id="KW-0238">DNA-binding</keyword>
<dbReference type="PANTHER" id="PTHR45659">
    <property type="entry name" value="HOMEOBOX PROTEIN HOX"/>
    <property type="match status" value="1"/>
</dbReference>
<evidence type="ECO:0000256" key="1">
    <source>
        <dbReference type="ARBA" id="ARBA00003263"/>
    </source>
</evidence>
<dbReference type="InterPro" id="IPR022132">
    <property type="entry name" value="Abdominal-A"/>
</dbReference>
<feature type="region of interest" description="Disordered" evidence="11">
    <location>
        <begin position="116"/>
        <end position="163"/>
    </location>
</feature>
<keyword evidence="14" id="KW-1185">Reference proteome</keyword>
<dbReference type="PROSITE" id="PS00027">
    <property type="entry name" value="HOMEOBOX_1"/>
    <property type="match status" value="1"/>
</dbReference>
<name>A0A1J1I9Y5_9DIPT</name>
<evidence type="ECO:0000256" key="4">
    <source>
        <dbReference type="ARBA" id="ARBA00022473"/>
    </source>
</evidence>
<dbReference type="SUPFAM" id="SSF46689">
    <property type="entry name" value="Homeodomain-like"/>
    <property type="match status" value="1"/>
</dbReference>
<feature type="compositionally biased region" description="Polar residues" evidence="11">
    <location>
        <begin position="137"/>
        <end position="149"/>
    </location>
</feature>